<comment type="caution">
    <text evidence="3">The sequence shown here is derived from an EMBL/GenBank/DDBJ whole genome shotgun (WGS) entry which is preliminary data.</text>
</comment>
<dbReference type="SMART" id="SM00754">
    <property type="entry name" value="CHRD"/>
    <property type="match status" value="1"/>
</dbReference>
<dbReference type="Proteomes" id="UP000249254">
    <property type="component" value="Unassembled WGS sequence"/>
</dbReference>
<dbReference type="AlphaFoldDB" id="A0A328ANX9"/>
<evidence type="ECO:0000313" key="3">
    <source>
        <dbReference type="EMBL" id="RAK54558.1"/>
    </source>
</evidence>
<dbReference type="PROSITE" id="PS50933">
    <property type="entry name" value="CHRD"/>
    <property type="match status" value="1"/>
</dbReference>
<accession>A0A328ANX9</accession>
<feature type="signal peptide" evidence="1">
    <location>
        <begin position="1"/>
        <end position="22"/>
    </location>
</feature>
<sequence length="148" mass="14955">MTTRVVLLAALASGLAAPTALAKPAHETGGRPLMASLNGANEKPTPGDAKATGMAHVTVNLGQNQVCWDLMVENLAQPTMAHIHKGGTAEAGPVALALTPPDATGHSKGCASADAALAKDLIQNPGAYYVNVHSDAFKAGAIRGQLSK</sequence>
<gene>
    <name evidence="3" type="ORF">DJ017_08495</name>
</gene>
<proteinExistence type="predicted"/>
<feature type="chain" id="PRO_5016445600" evidence="1">
    <location>
        <begin position="23"/>
        <end position="148"/>
    </location>
</feature>
<name>A0A328ANX9_9CAUL</name>
<protein>
    <submittedName>
        <fullName evidence="3">CHRD domain-containing protein</fullName>
    </submittedName>
</protein>
<dbReference type="OrthoDB" id="571052at2"/>
<feature type="domain" description="CHRD" evidence="2">
    <location>
        <begin position="29"/>
        <end position="148"/>
    </location>
</feature>
<dbReference type="Pfam" id="PF07452">
    <property type="entry name" value="CHRD"/>
    <property type="match status" value="1"/>
</dbReference>
<evidence type="ECO:0000256" key="1">
    <source>
        <dbReference type="SAM" id="SignalP"/>
    </source>
</evidence>
<organism evidence="3 4">
    <name type="scientific">Phenylobacterium soli</name>
    <dbReference type="NCBI Taxonomy" id="2170551"/>
    <lineage>
        <taxon>Bacteria</taxon>
        <taxon>Pseudomonadati</taxon>
        <taxon>Pseudomonadota</taxon>
        <taxon>Alphaproteobacteria</taxon>
        <taxon>Caulobacterales</taxon>
        <taxon>Caulobacteraceae</taxon>
        <taxon>Phenylobacterium</taxon>
    </lineage>
</organism>
<keyword evidence="4" id="KW-1185">Reference proteome</keyword>
<reference evidence="4" key="1">
    <citation type="submission" date="2018-05" db="EMBL/GenBank/DDBJ databases">
        <authorList>
            <person name="Li X."/>
        </authorList>
    </citation>
    <scope>NUCLEOTIDE SEQUENCE [LARGE SCALE GENOMIC DNA]</scope>
    <source>
        <strain evidence="4">LX32</strain>
    </source>
</reference>
<keyword evidence="1" id="KW-0732">Signal</keyword>
<dbReference type="RefSeq" id="WP_111528309.1">
    <property type="nucleotide sequence ID" value="NZ_JBHRSG010000004.1"/>
</dbReference>
<evidence type="ECO:0000259" key="2">
    <source>
        <dbReference type="PROSITE" id="PS50933"/>
    </source>
</evidence>
<dbReference type="InterPro" id="IPR010895">
    <property type="entry name" value="CHRD"/>
</dbReference>
<dbReference type="EMBL" id="QFYQ01000001">
    <property type="protein sequence ID" value="RAK54558.1"/>
    <property type="molecule type" value="Genomic_DNA"/>
</dbReference>
<evidence type="ECO:0000313" key="4">
    <source>
        <dbReference type="Proteomes" id="UP000249254"/>
    </source>
</evidence>